<sequence>MVSSSSAETASSGRSARICIMMLSGRPRGESAGRGVRPVFGMITATGDMPLKMDERNLAVVGMRSGTI</sequence>
<comment type="caution">
    <text evidence="1">The sequence shown here is derived from an EMBL/GenBank/DDBJ whole genome shotgun (WGS) entry which is preliminary data.</text>
</comment>
<keyword evidence="2" id="KW-1185">Reference proteome</keyword>
<name>A0A8X6KZI2_TRICU</name>
<evidence type="ECO:0000313" key="1">
    <source>
        <dbReference type="EMBL" id="GFQ89961.1"/>
    </source>
</evidence>
<organism evidence="1 2">
    <name type="scientific">Trichonephila clavata</name>
    <name type="common">Joro spider</name>
    <name type="synonym">Nephila clavata</name>
    <dbReference type="NCBI Taxonomy" id="2740835"/>
    <lineage>
        <taxon>Eukaryota</taxon>
        <taxon>Metazoa</taxon>
        <taxon>Ecdysozoa</taxon>
        <taxon>Arthropoda</taxon>
        <taxon>Chelicerata</taxon>
        <taxon>Arachnida</taxon>
        <taxon>Araneae</taxon>
        <taxon>Araneomorphae</taxon>
        <taxon>Entelegynae</taxon>
        <taxon>Araneoidea</taxon>
        <taxon>Nephilidae</taxon>
        <taxon>Trichonephila</taxon>
    </lineage>
</organism>
<gene>
    <name evidence="1" type="ORF">TNCT_264521</name>
</gene>
<proteinExistence type="predicted"/>
<dbReference type="EMBL" id="BMAO01023623">
    <property type="protein sequence ID" value="GFQ89961.1"/>
    <property type="molecule type" value="Genomic_DNA"/>
</dbReference>
<protein>
    <submittedName>
        <fullName evidence="1">Uncharacterized protein</fullName>
    </submittedName>
</protein>
<dbReference type="AlphaFoldDB" id="A0A8X6KZI2"/>
<reference evidence="1" key="1">
    <citation type="submission" date="2020-07" db="EMBL/GenBank/DDBJ databases">
        <title>Multicomponent nature underlies the extraordinary mechanical properties of spider dragline silk.</title>
        <authorList>
            <person name="Kono N."/>
            <person name="Nakamura H."/>
            <person name="Mori M."/>
            <person name="Yoshida Y."/>
            <person name="Ohtoshi R."/>
            <person name="Malay A.D."/>
            <person name="Moran D.A.P."/>
            <person name="Tomita M."/>
            <person name="Numata K."/>
            <person name="Arakawa K."/>
        </authorList>
    </citation>
    <scope>NUCLEOTIDE SEQUENCE</scope>
</reference>
<dbReference type="Proteomes" id="UP000887116">
    <property type="component" value="Unassembled WGS sequence"/>
</dbReference>
<evidence type="ECO:0000313" key="2">
    <source>
        <dbReference type="Proteomes" id="UP000887116"/>
    </source>
</evidence>
<accession>A0A8X6KZI2</accession>